<proteinExistence type="predicted"/>
<dbReference type="Proteomes" id="UP000245626">
    <property type="component" value="Unassembled WGS sequence"/>
</dbReference>
<gene>
    <name evidence="1" type="ORF">IE53DRAFT_178224</name>
</gene>
<evidence type="ECO:0000313" key="2">
    <source>
        <dbReference type="Proteomes" id="UP000245626"/>
    </source>
</evidence>
<dbReference type="EMBL" id="KZ820145">
    <property type="protein sequence ID" value="PWN48771.1"/>
    <property type="molecule type" value="Genomic_DNA"/>
</dbReference>
<name>A0ACD0NSI4_9BASI</name>
<sequence length="157" mass="17639">MLSFHRTPVHALWTSPPPPQKKKDFHECQSNPSSEVESFPTFPYPSPGLAPSAARKKKKNVKGFEREVGPVFRWNGFLSVAPRRVFGLRGRKEEGCMRHGEFKGAGPLSEMKRCISISLSLPLLEIKELRTTAFPSHSRETVPVKREGGSKKNKTKV</sequence>
<evidence type="ECO:0000313" key="1">
    <source>
        <dbReference type="EMBL" id="PWN48771.1"/>
    </source>
</evidence>
<organism evidence="1 2">
    <name type="scientific">Violaceomyces palustris</name>
    <dbReference type="NCBI Taxonomy" id="1673888"/>
    <lineage>
        <taxon>Eukaryota</taxon>
        <taxon>Fungi</taxon>
        <taxon>Dikarya</taxon>
        <taxon>Basidiomycota</taxon>
        <taxon>Ustilaginomycotina</taxon>
        <taxon>Ustilaginomycetes</taxon>
        <taxon>Violaceomycetales</taxon>
        <taxon>Violaceomycetaceae</taxon>
        <taxon>Violaceomyces</taxon>
    </lineage>
</organism>
<keyword evidence="2" id="KW-1185">Reference proteome</keyword>
<accession>A0ACD0NSI4</accession>
<reference evidence="1 2" key="1">
    <citation type="journal article" date="2018" name="Mol. Biol. Evol.">
        <title>Broad Genomic Sampling Reveals a Smut Pathogenic Ancestry of the Fungal Clade Ustilaginomycotina.</title>
        <authorList>
            <person name="Kijpornyongpan T."/>
            <person name="Mondo S.J."/>
            <person name="Barry K."/>
            <person name="Sandor L."/>
            <person name="Lee J."/>
            <person name="Lipzen A."/>
            <person name="Pangilinan J."/>
            <person name="LaButti K."/>
            <person name="Hainaut M."/>
            <person name="Henrissat B."/>
            <person name="Grigoriev I.V."/>
            <person name="Spatafora J.W."/>
            <person name="Aime M.C."/>
        </authorList>
    </citation>
    <scope>NUCLEOTIDE SEQUENCE [LARGE SCALE GENOMIC DNA]</scope>
    <source>
        <strain evidence="1 2">SA 807</strain>
    </source>
</reference>
<protein>
    <submittedName>
        <fullName evidence="1">Uncharacterized protein</fullName>
    </submittedName>
</protein>